<feature type="compositionally biased region" description="Low complexity" evidence="1">
    <location>
        <begin position="112"/>
        <end position="131"/>
    </location>
</feature>
<keyword evidence="3" id="KW-1185">Reference proteome</keyword>
<comment type="caution">
    <text evidence="2">The sequence shown here is derived from an EMBL/GenBank/DDBJ whole genome shotgun (WGS) entry which is preliminary data.</text>
</comment>
<name>A0AA39PAE3_9AGAR</name>
<accession>A0AA39PAE3</accession>
<evidence type="ECO:0000313" key="2">
    <source>
        <dbReference type="EMBL" id="KAK0480556.1"/>
    </source>
</evidence>
<proteinExistence type="predicted"/>
<reference evidence="2" key="1">
    <citation type="submission" date="2023-06" db="EMBL/GenBank/DDBJ databases">
        <authorList>
            <consortium name="Lawrence Berkeley National Laboratory"/>
            <person name="Ahrendt S."/>
            <person name="Sahu N."/>
            <person name="Indic B."/>
            <person name="Wong-Bajracharya J."/>
            <person name="Merenyi Z."/>
            <person name="Ke H.-M."/>
            <person name="Monk M."/>
            <person name="Kocsube S."/>
            <person name="Drula E."/>
            <person name="Lipzen A."/>
            <person name="Balint B."/>
            <person name="Henrissat B."/>
            <person name="Andreopoulos B."/>
            <person name="Martin F.M."/>
            <person name="Harder C.B."/>
            <person name="Rigling D."/>
            <person name="Ford K.L."/>
            <person name="Foster G.D."/>
            <person name="Pangilinan J."/>
            <person name="Papanicolaou A."/>
            <person name="Barry K."/>
            <person name="LaButti K."/>
            <person name="Viragh M."/>
            <person name="Koriabine M."/>
            <person name="Yan M."/>
            <person name="Riley R."/>
            <person name="Champramary S."/>
            <person name="Plett K.L."/>
            <person name="Tsai I.J."/>
            <person name="Slot J."/>
            <person name="Sipos G."/>
            <person name="Plett J."/>
            <person name="Nagy L.G."/>
            <person name="Grigoriev I.V."/>
        </authorList>
    </citation>
    <scope>NUCLEOTIDE SEQUENCE</scope>
    <source>
        <strain evidence="2">ICMP 16352</strain>
    </source>
</reference>
<feature type="region of interest" description="Disordered" evidence="1">
    <location>
        <begin position="97"/>
        <end position="217"/>
    </location>
</feature>
<dbReference type="Proteomes" id="UP001175227">
    <property type="component" value="Unassembled WGS sequence"/>
</dbReference>
<gene>
    <name evidence="2" type="ORF">IW261DRAFT_1563237</name>
</gene>
<protein>
    <submittedName>
        <fullName evidence="2">Uncharacterized protein</fullName>
    </submittedName>
</protein>
<sequence>MSSNPNLKSDTFCFGPMDRVPIGWTEAEFCDNAHSLRKHSGLPVKWIRAKHAHLLHKLESVLELERRPAFVKCARRSPRVRSAVRQMLKIVLHGLPKPLGANTESESEEVAEPAAGPKASETSPPSGGTSSSDEEGEQEVERSAQVTVAEEELVSEENGAGVGETLQSPTPPGLDTGSSGSVTPLAGWKRIASASPIPPVTAGEDAREPPLKKAKGFTKTGWPLALNQRLREGRMQPAMRANMEAMQEDGILLAASTKCDRCKATSGRSCRIPADSDNGRPSCAECLISSHSCPSHLAPATQAARPPMICKAPTVRRQVVVTVPHIGDVTQEYRRIEGSQMNPRPPVGGDSTTDFAFGLVERLGLRSHPREAAWDWIVAASGQIVAGYHALQYELQNYGPFDEADIECLLTNRFPETFLDGQPDFLGERIPSPVVTDGERVALRVLIGRHGGSPSWVEHLGGHNIRTTLNILNLGSHSIKVKEEEVDELIVWGVLYTINSDPANVDS</sequence>
<evidence type="ECO:0000256" key="1">
    <source>
        <dbReference type="SAM" id="MobiDB-lite"/>
    </source>
</evidence>
<evidence type="ECO:0000313" key="3">
    <source>
        <dbReference type="Proteomes" id="UP001175227"/>
    </source>
</evidence>
<dbReference type="EMBL" id="JAUEPR010000009">
    <property type="protein sequence ID" value="KAK0480556.1"/>
    <property type="molecule type" value="Genomic_DNA"/>
</dbReference>
<organism evidence="2 3">
    <name type="scientific">Armillaria novae-zelandiae</name>
    <dbReference type="NCBI Taxonomy" id="153914"/>
    <lineage>
        <taxon>Eukaryota</taxon>
        <taxon>Fungi</taxon>
        <taxon>Dikarya</taxon>
        <taxon>Basidiomycota</taxon>
        <taxon>Agaricomycotina</taxon>
        <taxon>Agaricomycetes</taxon>
        <taxon>Agaricomycetidae</taxon>
        <taxon>Agaricales</taxon>
        <taxon>Marasmiineae</taxon>
        <taxon>Physalacriaceae</taxon>
        <taxon>Armillaria</taxon>
    </lineage>
</organism>
<dbReference type="AlphaFoldDB" id="A0AA39PAE3"/>